<sequence length="221" mass="24548">MIEGGNHGGSSYEETDSLALFIGHSVESSYCSPYDQNEALQVDLAPTLALLFGIAIPKNNIGVLLPELFHSLTDGQKLRTLELNSWQILRLLQAQIPDFCLEDCIDSADDLGIDVLPESVEKKLCYFISKAFTSHQSSRLHRGSDLMYGEAGYFSTSVDAYYGFLRYANDWLSHRATDKPIYLLLFAILLMIMSCLILMGIVFCLFNRQTHSQSSGSALAS</sequence>
<dbReference type="EMBL" id="CM029049">
    <property type="protein sequence ID" value="KAG2571150.1"/>
    <property type="molecule type" value="Genomic_DNA"/>
</dbReference>
<proteinExistence type="predicted"/>
<dbReference type="GO" id="GO:0051267">
    <property type="term" value="F:CP2 mannose-ethanolamine phosphotransferase activity"/>
    <property type="evidence" value="ECO:0007669"/>
    <property type="project" value="TreeGrafter"/>
</dbReference>
<dbReference type="Gene3D" id="3.40.720.10">
    <property type="entry name" value="Alkaline Phosphatase, subunit A"/>
    <property type="match status" value="1"/>
</dbReference>
<gene>
    <name evidence="2" type="ORF">PVAP13_7KG051500</name>
</gene>
<keyword evidence="1" id="KW-1133">Transmembrane helix</keyword>
<evidence type="ECO:0000313" key="3">
    <source>
        <dbReference type="Proteomes" id="UP000823388"/>
    </source>
</evidence>
<dbReference type="PANTHER" id="PTHR23072:SF0">
    <property type="entry name" value="GPI ETHANOLAMINE PHOSPHATE TRANSFERASE 2"/>
    <property type="match status" value="1"/>
</dbReference>
<protein>
    <submittedName>
        <fullName evidence="2">Uncharacterized protein</fullName>
    </submittedName>
</protein>
<dbReference type="Proteomes" id="UP000823388">
    <property type="component" value="Chromosome 7K"/>
</dbReference>
<evidence type="ECO:0000313" key="2">
    <source>
        <dbReference type="EMBL" id="KAG2571150.1"/>
    </source>
</evidence>
<organism evidence="2 3">
    <name type="scientific">Panicum virgatum</name>
    <name type="common">Blackwell switchgrass</name>
    <dbReference type="NCBI Taxonomy" id="38727"/>
    <lineage>
        <taxon>Eukaryota</taxon>
        <taxon>Viridiplantae</taxon>
        <taxon>Streptophyta</taxon>
        <taxon>Embryophyta</taxon>
        <taxon>Tracheophyta</taxon>
        <taxon>Spermatophyta</taxon>
        <taxon>Magnoliopsida</taxon>
        <taxon>Liliopsida</taxon>
        <taxon>Poales</taxon>
        <taxon>Poaceae</taxon>
        <taxon>PACMAD clade</taxon>
        <taxon>Panicoideae</taxon>
        <taxon>Panicodae</taxon>
        <taxon>Paniceae</taxon>
        <taxon>Panicinae</taxon>
        <taxon>Panicum</taxon>
        <taxon>Panicum sect. Hiantes</taxon>
    </lineage>
</organism>
<evidence type="ECO:0000256" key="1">
    <source>
        <dbReference type="SAM" id="Phobius"/>
    </source>
</evidence>
<feature type="transmembrane region" description="Helical" evidence="1">
    <location>
        <begin position="181"/>
        <end position="206"/>
    </location>
</feature>
<comment type="caution">
    <text evidence="2">The sequence shown here is derived from an EMBL/GenBank/DDBJ whole genome shotgun (WGS) entry which is preliminary data.</text>
</comment>
<dbReference type="GO" id="GO:0005789">
    <property type="term" value="C:endoplasmic reticulum membrane"/>
    <property type="evidence" value="ECO:0007669"/>
    <property type="project" value="TreeGrafter"/>
</dbReference>
<dbReference type="AlphaFoldDB" id="A0A8T0QB63"/>
<keyword evidence="3" id="KW-1185">Reference proteome</keyword>
<accession>A0A8T0QB63</accession>
<dbReference type="GO" id="GO:0006506">
    <property type="term" value="P:GPI anchor biosynthetic process"/>
    <property type="evidence" value="ECO:0007669"/>
    <property type="project" value="InterPro"/>
</dbReference>
<dbReference type="InterPro" id="IPR039527">
    <property type="entry name" value="PIGG/GPI7"/>
</dbReference>
<dbReference type="PANTHER" id="PTHR23072">
    <property type="entry name" value="PHOSPHATIDYLINOSITOL GLYCAN-RELATED"/>
    <property type="match status" value="1"/>
</dbReference>
<keyword evidence="1" id="KW-0472">Membrane</keyword>
<dbReference type="InterPro" id="IPR017850">
    <property type="entry name" value="Alkaline_phosphatase_core_sf"/>
</dbReference>
<reference evidence="2" key="1">
    <citation type="submission" date="2020-05" db="EMBL/GenBank/DDBJ databases">
        <title>WGS assembly of Panicum virgatum.</title>
        <authorList>
            <person name="Lovell J.T."/>
            <person name="Jenkins J."/>
            <person name="Shu S."/>
            <person name="Juenger T.E."/>
            <person name="Schmutz J."/>
        </authorList>
    </citation>
    <scope>NUCLEOTIDE SEQUENCE</scope>
    <source>
        <strain evidence="2">AP13</strain>
    </source>
</reference>
<keyword evidence="1" id="KW-0812">Transmembrane</keyword>
<name>A0A8T0QB63_PANVG</name>